<dbReference type="EMBL" id="BAAARW010000049">
    <property type="protein sequence ID" value="GAA2458919.1"/>
    <property type="molecule type" value="Genomic_DNA"/>
</dbReference>
<sequence>MLTRVLTAGLHGLGRRWNPGVPGKAAKQVNGQVWTGVDLARETRDEGLRRSIELLGMNARM</sequence>
<evidence type="ECO:0000313" key="1">
    <source>
        <dbReference type="EMBL" id="GAA2458919.1"/>
    </source>
</evidence>
<reference evidence="2" key="1">
    <citation type="journal article" date="2019" name="Int. J. Syst. Evol. Microbiol.">
        <title>The Global Catalogue of Microorganisms (GCM) 10K type strain sequencing project: providing services to taxonomists for standard genome sequencing and annotation.</title>
        <authorList>
            <consortium name="The Broad Institute Genomics Platform"/>
            <consortium name="The Broad Institute Genome Sequencing Center for Infectious Disease"/>
            <person name="Wu L."/>
            <person name="Ma J."/>
        </authorList>
    </citation>
    <scope>NUCLEOTIDE SEQUENCE [LARGE SCALE GENOMIC DNA]</scope>
    <source>
        <strain evidence="2">JCM 3325</strain>
    </source>
</reference>
<organism evidence="1 2">
    <name type="scientific">Actinomadura vinacea</name>
    <dbReference type="NCBI Taxonomy" id="115336"/>
    <lineage>
        <taxon>Bacteria</taxon>
        <taxon>Bacillati</taxon>
        <taxon>Actinomycetota</taxon>
        <taxon>Actinomycetes</taxon>
        <taxon>Streptosporangiales</taxon>
        <taxon>Thermomonosporaceae</taxon>
        <taxon>Actinomadura</taxon>
    </lineage>
</organism>
<keyword evidence="2" id="KW-1185">Reference proteome</keyword>
<proteinExistence type="predicted"/>
<name>A0ABP5XSK5_9ACTN</name>
<gene>
    <name evidence="1" type="ORF">GCM10010191_93760</name>
</gene>
<dbReference type="Proteomes" id="UP001501231">
    <property type="component" value="Unassembled WGS sequence"/>
</dbReference>
<accession>A0ABP5XSK5</accession>
<protein>
    <submittedName>
        <fullName evidence="1">Uncharacterized protein</fullName>
    </submittedName>
</protein>
<evidence type="ECO:0000313" key="2">
    <source>
        <dbReference type="Proteomes" id="UP001501231"/>
    </source>
</evidence>
<comment type="caution">
    <text evidence="1">The sequence shown here is derived from an EMBL/GenBank/DDBJ whole genome shotgun (WGS) entry which is preliminary data.</text>
</comment>